<organism evidence="3 4">
    <name type="scientific">Phenylobacterium koreense</name>
    <dbReference type="NCBI Taxonomy" id="266125"/>
    <lineage>
        <taxon>Bacteria</taxon>
        <taxon>Pseudomonadati</taxon>
        <taxon>Pseudomonadota</taxon>
        <taxon>Alphaproteobacteria</taxon>
        <taxon>Caulobacterales</taxon>
        <taxon>Caulobacteraceae</taxon>
        <taxon>Phenylobacterium</taxon>
    </lineage>
</organism>
<evidence type="ECO:0000313" key="4">
    <source>
        <dbReference type="Proteomes" id="UP001549110"/>
    </source>
</evidence>
<name>A0ABV2EHQ2_9CAUL</name>
<reference evidence="3 4" key="1">
    <citation type="submission" date="2024-06" db="EMBL/GenBank/DDBJ databases">
        <title>Genomic Encyclopedia of Type Strains, Phase IV (KMG-IV): sequencing the most valuable type-strain genomes for metagenomic binning, comparative biology and taxonomic classification.</title>
        <authorList>
            <person name="Goeker M."/>
        </authorList>
    </citation>
    <scope>NUCLEOTIDE SEQUENCE [LARGE SCALE GENOMIC DNA]</scope>
    <source>
        <strain evidence="3 4">DSM 17809</strain>
    </source>
</reference>
<dbReference type="Pfam" id="PF10276">
    <property type="entry name" value="zf-CHCC"/>
    <property type="match status" value="1"/>
</dbReference>
<dbReference type="InterPro" id="IPR019401">
    <property type="entry name" value="Znf_CHCC"/>
</dbReference>
<dbReference type="EMBL" id="JBEPLU010000001">
    <property type="protein sequence ID" value="MET3526568.1"/>
    <property type="molecule type" value="Genomic_DNA"/>
</dbReference>
<evidence type="ECO:0000256" key="1">
    <source>
        <dbReference type="SAM" id="MobiDB-lite"/>
    </source>
</evidence>
<evidence type="ECO:0000259" key="2">
    <source>
        <dbReference type="Pfam" id="PF10276"/>
    </source>
</evidence>
<protein>
    <submittedName>
        <fullName evidence="3">Zn-finger protein</fullName>
    </submittedName>
</protein>
<sequence length="101" mass="10729">MASNKAPVPDQGRSSQLEPMPAKSANTTDLPPSEVVVVRSGRVACDGVGGALGHPRVWLEMGEADFVECPYCDRRFVLADGTEGPEDERLAPGVYEGPHGH</sequence>
<gene>
    <name evidence="3" type="ORF">ABID41_001663</name>
</gene>
<comment type="caution">
    <text evidence="3">The sequence shown here is derived from an EMBL/GenBank/DDBJ whole genome shotgun (WGS) entry which is preliminary data.</text>
</comment>
<feature type="region of interest" description="Disordered" evidence="1">
    <location>
        <begin position="80"/>
        <end position="101"/>
    </location>
</feature>
<dbReference type="Proteomes" id="UP001549110">
    <property type="component" value="Unassembled WGS sequence"/>
</dbReference>
<accession>A0ABV2EHQ2</accession>
<proteinExistence type="predicted"/>
<feature type="region of interest" description="Disordered" evidence="1">
    <location>
        <begin position="1"/>
        <end position="33"/>
    </location>
</feature>
<dbReference type="Gene3D" id="2.60.260.40">
    <property type="entry name" value="q5lls5 like domains"/>
    <property type="match status" value="1"/>
</dbReference>
<feature type="domain" description="Zinc finger CHCC-type" evidence="2">
    <location>
        <begin position="42"/>
        <end position="76"/>
    </location>
</feature>
<keyword evidence="4" id="KW-1185">Reference proteome</keyword>
<evidence type="ECO:0000313" key="3">
    <source>
        <dbReference type="EMBL" id="MET3526568.1"/>
    </source>
</evidence>